<evidence type="ECO:0000256" key="1">
    <source>
        <dbReference type="ARBA" id="ARBA00022676"/>
    </source>
</evidence>
<dbReference type="PANTHER" id="PTHR22916:SF51">
    <property type="entry name" value="GLYCOSYLTRANSFERASE EPSH-RELATED"/>
    <property type="match status" value="1"/>
</dbReference>
<comment type="caution">
    <text evidence="5">The sequence shown here is derived from an EMBL/GenBank/DDBJ whole genome shotgun (WGS) entry which is preliminary data.</text>
</comment>
<reference evidence="5 6" key="1">
    <citation type="submission" date="2021-04" db="EMBL/GenBank/DDBJ databases">
        <authorList>
            <person name="Pira H."/>
            <person name="Risdian C."/>
            <person name="Wink J."/>
        </authorList>
    </citation>
    <scope>NUCLEOTIDE SEQUENCE [LARGE SCALE GENOMIC DNA]</scope>
    <source>
        <strain evidence="5 6">WH131</strain>
    </source>
</reference>
<evidence type="ECO:0000259" key="3">
    <source>
        <dbReference type="Pfam" id="PF00535"/>
    </source>
</evidence>
<protein>
    <submittedName>
        <fullName evidence="5">Glycosyltransferase</fullName>
        <ecNumber evidence="5">2.4.-.-</ecNumber>
    </submittedName>
</protein>
<dbReference type="Pfam" id="PF13692">
    <property type="entry name" value="Glyco_trans_1_4"/>
    <property type="match status" value="1"/>
</dbReference>
<dbReference type="Proteomes" id="UP000699975">
    <property type="component" value="Unassembled WGS sequence"/>
</dbReference>
<feature type="domain" description="Glycosyltransferase subfamily 4-like N-terminal" evidence="4">
    <location>
        <begin position="581"/>
        <end position="739"/>
    </location>
</feature>
<evidence type="ECO:0000313" key="5">
    <source>
        <dbReference type="EMBL" id="MBV7266328.1"/>
    </source>
</evidence>
<evidence type="ECO:0000313" key="6">
    <source>
        <dbReference type="Proteomes" id="UP000699975"/>
    </source>
</evidence>
<evidence type="ECO:0000259" key="4">
    <source>
        <dbReference type="Pfam" id="PF13439"/>
    </source>
</evidence>
<gene>
    <name evidence="5" type="ORF">KCG45_09070</name>
</gene>
<dbReference type="EC" id="2.4.-.-" evidence="5"/>
<sequence>MNSRQKSKGSGFEQTDSFEWLQSEHSDGVDPTKKVHALHLEHLLWRGYRDRALPRLRALLDHGPVTERAAAGWVLARWYFELQDFESARHAILAFHSHTDQIQAIAHPGPFLLAMDLFLKCGELAAAQSIFEKGVKRFAETSDFHLARFLLAKAEGASLDDLSVILSEMFSRSGLAAVTLCGGEGNLFDRLKGMPHSAQRRDISGNPLVSVIVPVFNAANELSTAIEGLQAQSWRNLEILLVNDGSSDESLSVARGAAFQDERIRVIDLGENQGAYLARNQGFAEARGEFVTVHDSDDWSHPQKIEEQVLPLIADRTLKASVSHWVRAGSELEMTLWRVEESWIHRNVSSLMIRAELREELGFWDRVRVNADTEYYYRILSAFGANAIREVCRGVPLSFARTLPESLTSQSATHFRTQFGGIRRDYNEAAHAWHGQAAEASELQLDRCPPHRPFRIPEAIALGDPEGPASDYDLLSTSGLLDEEWYQIAYPDVLESGISAARHYLETGAEEGRDPGPLFSTSAYREAYQLDANTNPLLEHIKMDREDGNGLPKFEGALAELLPDTPVILIFAHTAGRTLFGAERSFLDVVARLVRDGFAPVVVLPSMPSREYFDRLRAISAAVEILPQTWRNGLHPANSTTVEAIRAMIDRYRPDEVHVNTVVLEAPLLAARAEAVPSVMYVRELPAEDMPLCRTLSMNAEALRQDLLDQVDRFIMPSVPVLEWLNCRERCTVRPNAVDGSLFDLPYKPGTVLKFALISSNIEKKGIREFVAAAKTIAWMGQPIRFLIFGPPTSDLSALEPLPSNVEVMGYATDPKDAIRQADVVLSLSKFAESFGRTVAEAMAAGRPVICYDRGAPPTLVVSGETGIVIPPDSVSWIVDAVLALDAARMQLRKMSDACRRRAEMIQASALA</sequence>
<dbReference type="PANTHER" id="PTHR22916">
    <property type="entry name" value="GLYCOSYLTRANSFERASE"/>
    <property type="match status" value="1"/>
</dbReference>
<accession>A0ABS6SMQ8</accession>
<keyword evidence="6" id="KW-1185">Reference proteome</keyword>
<feature type="domain" description="Glycosyltransferase 2-like" evidence="3">
    <location>
        <begin position="210"/>
        <end position="322"/>
    </location>
</feature>
<dbReference type="RefSeq" id="WP_218316943.1">
    <property type="nucleotide sequence ID" value="NZ_JAGSPB010000002.1"/>
</dbReference>
<dbReference type="InterPro" id="IPR028098">
    <property type="entry name" value="Glyco_trans_4-like_N"/>
</dbReference>
<dbReference type="InterPro" id="IPR001173">
    <property type="entry name" value="Glyco_trans_2-like"/>
</dbReference>
<dbReference type="GO" id="GO:0016757">
    <property type="term" value="F:glycosyltransferase activity"/>
    <property type="evidence" value="ECO:0007669"/>
    <property type="project" value="UniProtKB-KW"/>
</dbReference>
<dbReference type="CDD" id="cd03801">
    <property type="entry name" value="GT4_PimA-like"/>
    <property type="match status" value="1"/>
</dbReference>
<dbReference type="CDD" id="cd00761">
    <property type="entry name" value="Glyco_tranf_GTA_type"/>
    <property type="match status" value="1"/>
</dbReference>
<evidence type="ECO:0000256" key="2">
    <source>
        <dbReference type="ARBA" id="ARBA00022679"/>
    </source>
</evidence>
<dbReference type="EMBL" id="JAGSPB010000002">
    <property type="protein sequence ID" value="MBV7266328.1"/>
    <property type="molecule type" value="Genomic_DNA"/>
</dbReference>
<organism evidence="5 6">
    <name type="scientific">Erythrobacter ani</name>
    <dbReference type="NCBI Taxonomy" id="2827235"/>
    <lineage>
        <taxon>Bacteria</taxon>
        <taxon>Pseudomonadati</taxon>
        <taxon>Pseudomonadota</taxon>
        <taxon>Alphaproteobacteria</taxon>
        <taxon>Sphingomonadales</taxon>
        <taxon>Erythrobacteraceae</taxon>
        <taxon>Erythrobacter/Porphyrobacter group</taxon>
        <taxon>Erythrobacter</taxon>
    </lineage>
</organism>
<name>A0ABS6SMQ8_9SPHN</name>
<dbReference type="Pfam" id="PF13439">
    <property type="entry name" value="Glyco_transf_4"/>
    <property type="match status" value="1"/>
</dbReference>
<dbReference type="Pfam" id="PF00535">
    <property type="entry name" value="Glycos_transf_2"/>
    <property type="match status" value="1"/>
</dbReference>
<proteinExistence type="predicted"/>
<keyword evidence="1 5" id="KW-0328">Glycosyltransferase</keyword>
<keyword evidence="2 5" id="KW-0808">Transferase</keyword>